<sequence length="143" mass="17102">MVFLSGERRQRRIIIKLSFCKKNILRMCENYKGDTRNLRTQPLFVKYNMPKADQIYYFKLLLWIHKNRLHTTPANSLSAYPIRNPKRRMPAIRTNYAQQTLIFQTTKTLNRTDLNINFNNTFPRFKRDCRSFLVGSEIAFSFG</sequence>
<accession>A0A6B0UUC1</accession>
<dbReference type="EMBL" id="GIFC01011199">
    <property type="protein sequence ID" value="MXU93282.1"/>
    <property type="molecule type" value="Transcribed_RNA"/>
</dbReference>
<name>A0A6B0UUC1_IXORI</name>
<evidence type="ECO:0000313" key="1">
    <source>
        <dbReference type="EMBL" id="MXU93282.1"/>
    </source>
</evidence>
<dbReference type="AlphaFoldDB" id="A0A6B0UUC1"/>
<protein>
    <submittedName>
        <fullName evidence="1">Putative tick transposon</fullName>
    </submittedName>
</protein>
<reference evidence="1" key="1">
    <citation type="submission" date="2019-12" db="EMBL/GenBank/DDBJ databases">
        <title>An insight into the sialome of adult female Ixodes ricinus ticks feeding for 6 days.</title>
        <authorList>
            <person name="Perner J."/>
            <person name="Ribeiro J.M.C."/>
        </authorList>
    </citation>
    <scope>NUCLEOTIDE SEQUENCE</scope>
    <source>
        <strain evidence="1">Semi-engorged</strain>
        <tissue evidence="1">Salivary glands</tissue>
    </source>
</reference>
<organism evidence="1">
    <name type="scientific">Ixodes ricinus</name>
    <name type="common">Common tick</name>
    <name type="synonym">Acarus ricinus</name>
    <dbReference type="NCBI Taxonomy" id="34613"/>
    <lineage>
        <taxon>Eukaryota</taxon>
        <taxon>Metazoa</taxon>
        <taxon>Ecdysozoa</taxon>
        <taxon>Arthropoda</taxon>
        <taxon>Chelicerata</taxon>
        <taxon>Arachnida</taxon>
        <taxon>Acari</taxon>
        <taxon>Parasitiformes</taxon>
        <taxon>Ixodida</taxon>
        <taxon>Ixodoidea</taxon>
        <taxon>Ixodidae</taxon>
        <taxon>Ixodinae</taxon>
        <taxon>Ixodes</taxon>
    </lineage>
</organism>
<proteinExistence type="predicted"/>